<sequence length="249" mass="28195">MNNTTSTRVVEAHGMATFDSPEKIPLEHEHFDLPDVTWYKDPGLRNLYLLMPILFLGATINGYDGSLLCEDGPDQCDVDRRRYLPIALLGSHRRSAGTEDGYYSWAHYTVRRSSAPGRSRCESAPLSRSNIAQGCAPLLIMELTHPQHHGKLTTMHNTLWYMGSFIAAWTVFGMIKYTTDVSWIVPTSLQALVPLVQVFGIWFLPESPRWLCSRGRHDEAFTVLAKCHANGNLDDDFCKRESHEIQQTI</sequence>
<evidence type="ECO:0000256" key="4">
    <source>
        <dbReference type="ARBA" id="ARBA00023136"/>
    </source>
</evidence>
<dbReference type="PANTHER" id="PTHR48022:SF64">
    <property type="entry name" value="MAJOR FACILITATOR SUPERFAMILY (MFS) PROFILE DOMAIN-CONTAINING PROTEIN"/>
    <property type="match status" value="1"/>
</dbReference>
<evidence type="ECO:0008006" key="8">
    <source>
        <dbReference type="Google" id="ProtNLM"/>
    </source>
</evidence>
<dbReference type="OrthoDB" id="6133115at2759"/>
<dbReference type="SUPFAM" id="SSF103473">
    <property type="entry name" value="MFS general substrate transporter"/>
    <property type="match status" value="1"/>
</dbReference>
<dbReference type="GO" id="GO:0005351">
    <property type="term" value="F:carbohydrate:proton symporter activity"/>
    <property type="evidence" value="ECO:0007669"/>
    <property type="project" value="TreeGrafter"/>
</dbReference>
<dbReference type="AlphaFoldDB" id="A0A9P4GYP0"/>
<reference evidence="6" key="1">
    <citation type="journal article" date="2020" name="Stud. Mycol.">
        <title>101 Dothideomycetes genomes: a test case for predicting lifestyles and emergence of pathogens.</title>
        <authorList>
            <person name="Haridas S."/>
            <person name="Albert R."/>
            <person name="Binder M."/>
            <person name="Bloem J."/>
            <person name="Labutti K."/>
            <person name="Salamov A."/>
            <person name="Andreopoulos B."/>
            <person name="Baker S."/>
            <person name="Barry K."/>
            <person name="Bills G."/>
            <person name="Bluhm B."/>
            <person name="Cannon C."/>
            <person name="Castanera R."/>
            <person name="Culley D."/>
            <person name="Daum C."/>
            <person name="Ezra D."/>
            <person name="Gonzalez J."/>
            <person name="Henrissat B."/>
            <person name="Kuo A."/>
            <person name="Liang C."/>
            <person name="Lipzen A."/>
            <person name="Lutzoni F."/>
            <person name="Magnuson J."/>
            <person name="Mondo S."/>
            <person name="Nolan M."/>
            <person name="Ohm R."/>
            <person name="Pangilinan J."/>
            <person name="Park H.-J."/>
            <person name="Ramirez L."/>
            <person name="Alfaro M."/>
            <person name="Sun H."/>
            <person name="Tritt A."/>
            <person name="Yoshinaga Y."/>
            <person name="Zwiers L.-H."/>
            <person name="Turgeon B."/>
            <person name="Goodwin S."/>
            <person name="Spatafora J."/>
            <person name="Crous P."/>
            <person name="Grigoriev I."/>
        </authorList>
    </citation>
    <scope>NUCLEOTIDE SEQUENCE</scope>
    <source>
        <strain evidence="6">CBS 110217</strain>
    </source>
</reference>
<evidence type="ECO:0000313" key="7">
    <source>
        <dbReference type="Proteomes" id="UP000799777"/>
    </source>
</evidence>
<feature type="transmembrane region" description="Helical" evidence="5">
    <location>
        <begin position="159"/>
        <end position="177"/>
    </location>
</feature>
<evidence type="ECO:0000313" key="6">
    <source>
        <dbReference type="EMBL" id="KAF2024400.1"/>
    </source>
</evidence>
<dbReference type="EMBL" id="ML978296">
    <property type="protein sequence ID" value="KAF2024400.1"/>
    <property type="molecule type" value="Genomic_DNA"/>
</dbReference>
<comment type="caution">
    <text evidence="6">The sequence shown here is derived from an EMBL/GenBank/DDBJ whole genome shotgun (WGS) entry which is preliminary data.</text>
</comment>
<evidence type="ECO:0000256" key="5">
    <source>
        <dbReference type="SAM" id="Phobius"/>
    </source>
</evidence>
<evidence type="ECO:0000256" key="1">
    <source>
        <dbReference type="ARBA" id="ARBA00004141"/>
    </source>
</evidence>
<dbReference type="InterPro" id="IPR005828">
    <property type="entry name" value="MFS_sugar_transport-like"/>
</dbReference>
<dbReference type="Gene3D" id="1.20.1250.20">
    <property type="entry name" value="MFS general substrate transporter like domains"/>
    <property type="match status" value="1"/>
</dbReference>
<gene>
    <name evidence="6" type="ORF">EK21DRAFT_117781</name>
</gene>
<accession>A0A9P4GYP0</accession>
<keyword evidence="3 5" id="KW-1133">Transmembrane helix</keyword>
<organism evidence="6 7">
    <name type="scientific">Setomelanomma holmii</name>
    <dbReference type="NCBI Taxonomy" id="210430"/>
    <lineage>
        <taxon>Eukaryota</taxon>
        <taxon>Fungi</taxon>
        <taxon>Dikarya</taxon>
        <taxon>Ascomycota</taxon>
        <taxon>Pezizomycotina</taxon>
        <taxon>Dothideomycetes</taxon>
        <taxon>Pleosporomycetidae</taxon>
        <taxon>Pleosporales</taxon>
        <taxon>Pleosporineae</taxon>
        <taxon>Phaeosphaeriaceae</taxon>
        <taxon>Setomelanomma</taxon>
    </lineage>
</organism>
<evidence type="ECO:0000256" key="3">
    <source>
        <dbReference type="ARBA" id="ARBA00022989"/>
    </source>
</evidence>
<evidence type="ECO:0000256" key="2">
    <source>
        <dbReference type="ARBA" id="ARBA00022692"/>
    </source>
</evidence>
<comment type="subcellular location">
    <subcellularLocation>
        <location evidence="1">Membrane</location>
        <topology evidence="1">Multi-pass membrane protein</topology>
    </subcellularLocation>
</comment>
<dbReference type="Proteomes" id="UP000799777">
    <property type="component" value="Unassembled WGS sequence"/>
</dbReference>
<dbReference type="Pfam" id="PF00083">
    <property type="entry name" value="Sugar_tr"/>
    <property type="match status" value="1"/>
</dbReference>
<dbReference type="GO" id="GO:0016020">
    <property type="term" value="C:membrane"/>
    <property type="evidence" value="ECO:0007669"/>
    <property type="project" value="UniProtKB-SubCell"/>
</dbReference>
<feature type="transmembrane region" description="Helical" evidence="5">
    <location>
        <begin position="183"/>
        <end position="204"/>
    </location>
</feature>
<protein>
    <recommendedName>
        <fullName evidence="8">Major facilitator superfamily (MFS) profile domain-containing protein</fullName>
    </recommendedName>
</protein>
<dbReference type="InterPro" id="IPR050360">
    <property type="entry name" value="MFS_Sugar_Transporters"/>
</dbReference>
<name>A0A9P4GYP0_9PLEO</name>
<dbReference type="InterPro" id="IPR036259">
    <property type="entry name" value="MFS_trans_sf"/>
</dbReference>
<proteinExistence type="predicted"/>
<keyword evidence="2 5" id="KW-0812">Transmembrane</keyword>
<dbReference type="PANTHER" id="PTHR48022">
    <property type="entry name" value="PLASTIDIC GLUCOSE TRANSPORTER 4"/>
    <property type="match status" value="1"/>
</dbReference>
<keyword evidence="4 5" id="KW-0472">Membrane</keyword>
<keyword evidence="7" id="KW-1185">Reference proteome</keyword>